<name>A0A9P7YYQ5_9HELO</name>
<accession>A0A9P7YYQ5</accession>
<evidence type="ECO:0000256" key="1">
    <source>
        <dbReference type="SAM" id="MobiDB-lite"/>
    </source>
</evidence>
<comment type="caution">
    <text evidence="2">The sequence shown here is derived from an EMBL/GenBank/DDBJ whole genome shotgun (WGS) entry which is preliminary data.</text>
</comment>
<protein>
    <submittedName>
        <fullName evidence="2">Uncharacterized protein</fullName>
    </submittedName>
</protein>
<keyword evidence="3" id="KW-1185">Reference proteome</keyword>
<feature type="compositionally biased region" description="Polar residues" evidence="1">
    <location>
        <begin position="70"/>
        <end position="82"/>
    </location>
</feature>
<organism evidence="2 3">
    <name type="scientific">Calycina marina</name>
    <dbReference type="NCBI Taxonomy" id="1763456"/>
    <lineage>
        <taxon>Eukaryota</taxon>
        <taxon>Fungi</taxon>
        <taxon>Dikarya</taxon>
        <taxon>Ascomycota</taxon>
        <taxon>Pezizomycotina</taxon>
        <taxon>Leotiomycetes</taxon>
        <taxon>Helotiales</taxon>
        <taxon>Pezizellaceae</taxon>
        <taxon>Calycina</taxon>
    </lineage>
</organism>
<dbReference type="EMBL" id="MU254093">
    <property type="protein sequence ID" value="KAG9242274.1"/>
    <property type="molecule type" value="Genomic_DNA"/>
</dbReference>
<feature type="region of interest" description="Disordered" evidence="1">
    <location>
        <begin position="66"/>
        <end position="92"/>
    </location>
</feature>
<evidence type="ECO:0000313" key="3">
    <source>
        <dbReference type="Proteomes" id="UP000887226"/>
    </source>
</evidence>
<proteinExistence type="predicted"/>
<evidence type="ECO:0000313" key="2">
    <source>
        <dbReference type="EMBL" id="KAG9242274.1"/>
    </source>
</evidence>
<gene>
    <name evidence="2" type="ORF">BJ878DRAFT_516438</name>
</gene>
<reference evidence="2" key="1">
    <citation type="journal article" date="2021" name="IMA Fungus">
        <title>Genomic characterization of three marine fungi, including Emericellopsis atlantica sp. nov. with signatures of a generalist lifestyle and marine biomass degradation.</title>
        <authorList>
            <person name="Hagestad O.C."/>
            <person name="Hou L."/>
            <person name="Andersen J.H."/>
            <person name="Hansen E.H."/>
            <person name="Altermark B."/>
            <person name="Li C."/>
            <person name="Kuhnert E."/>
            <person name="Cox R.J."/>
            <person name="Crous P.W."/>
            <person name="Spatafora J.W."/>
            <person name="Lail K."/>
            <person name="Amirebrahimi M."/>
            <person name="Lipzen A."/>
            <person name="Pangilinan J."/>
            <person name="Andreopoulos W."/>
            <person name="Hayes R.D."/>
            <person name="Ng V."/>
            <person name="Grigoriev I.V."/>
            <person name="Jackson S.A."/>
            <person name="Sutton T.D.S."/>
            <person name="Dobson A.D.W."/>
            <person name="Rama T."/>
        </authorList>
    </citation>
    <scope>NUCLEOTIDE SEQUENCE</scope>
    <source>
        <strain evidence="2">TRa3180A</strain>
    </source>
</reference>
<dbReference type="Proteomes" id="UP000887226">
    <property type="component" value="Unassembled WGS sequence"/>
</dbReference>
<sequence length="92" mass="10505">MAHPGRRLTPMRWEAHMLLAHGLWHLTLNPTASQLVVSILPFLIRSRPGSGKPNSVCAQVTHRIPFPQEQGPQTKQYTSRLPQDNFHLLHQK</sequence>
<dbReference type="AlphaFoldDB" id="A0A9P7YYQ5"/>